<keyword evidence="1" id="KW-0614">Plasmid</keyword>
<keyword evidence="2" id="KW-1185">Reference proteome</keyword>
<evidence type="ECO:0000313" key="2">
    <source>
        <dbReference type="Proteomes" id="UP000000268"/>
    </source>
</evidence>
<geneLocation type="plasmid" evidence="1 2">
    <name>pREB3</name>
</geneLocation>
<accession>A8ZMS9</accession>
<name>A8ZMS9_ACAM1</name>
<proteinExistence type="predicted"/>
<dbReference type="AlphaFoldDB" id="A8ZMS9"/>
<dbReference type="KEGG" id="amr:AM1_C0189"/>
<evidence type="ECO:0000313" key="1">
    <source>
        <dbReference type="EMBL" id="ABW32490.1"/>
    </source>
</evidence>
<sequence length="39" mass="4669">MLPELIELPITSNIIKFQGKKPGINMDFREHVYFRLMTF</sequence>
<organism evidence="1 2">
    <name type="scientific">Acaryochloris marina (strain MBIC 11017)</name>
    <dbReference type="NCBI Taxonomy" id="329726"/>
    <lineage>
        <taxon>Bacteria</taxon>
        <taxon>Bacillati</taxon>
        <taxon>Cyanobacteriota</taxon>
        <taxon>Cyanophyceae</taxon>
        <taxon>Acaryochloridales</taxon>
        <taxon>Acaryochloridaceae</taxon>
        <taxon>Acaryochloris</taxon>
    </lineage>
</organism>
<dbReference type="HOGENOM" id="CLU_3303023_0_0_3"/>
<gene>
    <name evidence="1" type="ordered locus">AM1_C0189</name>
</gene>
<dbReference type="Proteomes" id="UP000000268">
    <property type="component" value="Plasmid pREB3"/>
</dbReference>
<dbReference type="EMBL" id="CP000840">
    <property type="protein sequence ID" value="ABW32490.1"/>
    <property type="molecule type" value="Genomic_DNA"/>
</dbReference>
<protein>
    <submittedName>
        <fullName evidence="1">Uncharacterized protein</fullName>
    </submittedName>
</protein>
<reference evidence="1 2" key="1">
    <citation type="journal article" date="2008" name="Proc. Natl. Acad. Sci. U.S.A.">
        <title>Niche adaptation and genome expansion in the chlorophyll d-producing cyanobacterium Acaryochloris marina.</title>
        <authorList>
            <person name="Swingley W.D."/>
            <person name="Chen M."/>
            <person name="Cheung P.C."/>
            <person name="Conrad A.L."/>
            <person name="Dejesa L.C."/>
            <person name="Hao J."/>
            <person name="Honchak B.M."/>
            <person name="Karbach L.E."/>
            <person name="Kurdoglu A."/>
            <person name="Lahiri S."/>
            <person name="Mastrian S.D."/>
            <person name="Miyashita H."/>
            <person name="Page L."/>
            <person name="Ramakrishna P."/>
            <person name="Satoh S."/>
            <person name="Sattley W.M."/>
            <person name="Shimada Y."/>
            <person name="Taylor H.L."/>
            <person name="Tomo T."/>
            <person name="Tsuchiya T."/>
            <person name="Wang Z.T."/>
            <person name="Raymond J."/>
            <person name="Mimuro M."/>
            <person name="Blankenship R.E."/>
            <person name="Touchman J.W."/>
        </authorList>
    </citation>
    <scope>NUCLEOTIDE SEQUENCE [LARGE SCALE GENOMIC DNA]</scope>
    <source>
        <strain evidence="2">MBIC 11017</strain>
        <plasmid evidence="2">Plasmid pREB3</plasmid>
    </source>
</reference>